<keyword evidence="2" id="KW-1185">Reference proteome</keyword>
<organism evidence="1 2">
    <name type="scientific">Sistotremastrum suecicum HHB10207 ss-3</name>
    <dbReference type="NCBI Taxonomy" id="1314776"/>
    <lineage>
        <taxon>Eukaryota</taxon>
        <taxon>Fungi</taxon>
        <taxon>Dikarya</taxon>
        <taxon>Basidiomycota</taxon>
        <taxon>Agaricomycotina</taxon>
        <taxon>Agaricomycetes</taxon>
        <taxon>Sistotremastrales</taxon>
        <taxon>Sistotremastraceae</taxon>
        <taxon>Sistotremastrum</taxon>
    </lineage>
</organism>
<accession>A0A165Y5M2</accession>
<dbReference type="Proteomes" id="UP000076798">
    <property type="component" value="Unassembled WGS sequence"/>
</dbReference>
<evidence type="ECO:0000313" key="2">
    <source>
        <dbReference type="Proteomes" id="UP000076798"/>
    </source>
</evidence>
<protein>
    <submittedName>
        <fullName evidence="1">Uncharacterized protein</fullName>
    </submittedName>
</protein>
<reference evidence="1 2" key="1">
    <citation type="journal article" date="2016" name="Mol. Biol. Evol.">
        <title>Comparative Genomics of Early-Diverging Mushroom-Forming Fungi Provides Insights into the Origins of Lignocellulose Decay Capabilities.</title>
        <authorList>
            <person name="Nagy L.G."/>
            <person name="Riley R."/>
            <person name="Tritt A."/>
            <person name="Adam C."/>
            <person name="Daum C."/>
            <person name="Floudas D."/>
            <person name="Sun H."/>
            <person name="Yadav J.S."/>
            <person name="Pangilinan J."/>
            <person name="Larsson K.H."/>
            <person name="Matsuura K."/>
            <person name="Barry K."/>
            <person name="Labutti K."/>
            <person name="Kuo R."/>
            <person name="Ohm R.A."/>
            <person name="Bhattacharya S.S."/>
            <person name="Shirouzu T."/>
            <person name="Yoshinaga Y."/>
            <person name="Martin F.M."/>
            <person name="Grigoriev I.V."/>
            <person name="Hibbett D.S."/>
        </authorList>
    </citation>
    <scope>NUCLEOTIDE SEQUENCE [LARGE SCALE GENOMIC DNA]</scope>
    <source>
        <strain evidence="1 2">HHB10207 ss-3</strain>
    </source>
</reference>
<dbReference type="EMBL" id="KV428285">
    <property type="protein sequence ID" value="KZT32904.1"/>
    <property type="molecule type" value="Genomic_DNA"/>
</dbReference>
<dbReference type="AlphaFoldDB" id="A0A165Y5M2"/>
<name>A0A165Y5M2_9AGAM</name>
<evidence type="ECO:0000313" key="1">
    <source>
        <dbReference type="EMBL" id="KZT32904.1"/>
    </source>
</evidence>
<gene>
    <name evidence="1" type="ORF">SISSUDRAFT_469829</name>
</gene>
<sequence>MVVYFSRLIVHVVVCTAHSFSLYINASTWWCCQSHHLFTGFESFLSFTSAARHTITSPRKAASRSGCKSTLPSQTIILSLLRESIPRSIIKYIGEDI</sequence>
<proteinExistence type="predicted"/>